<sequence length="139" mass="15846">MRIRFSVTKTVLSSPITNHRTSFSPSRSVSDTIRKILIADRGPCRFVYLNLAVSPKILTGGRESSSSSGVMFWSSQTTPRLSLGLYQSLMEFLRWFQSLAEAAMPKTMWRRAVRSSGLVWQDWQRRRAEAEAEALMENV</sequence>
<accession>A0A151TA85</accession>
<evidence type="ECO:0000313" key="1">
    <source>
        <dbReference type="EMBL" id="KYP63980.1"/>
    </source>
</evidence>
<organism evidence="1 2">
    <name type="scientific">Cajanus cajan</name>
    <name type="common">Pigeon pea</name>
    <name type="synonym">Cajanus indicus</name>
    <dbReference type="NCBI Taxonomy" id="3821"/>
    <lineage>
        <taxon>Eukaryota</taxon>
        <taxon>Viridiplantae</taxon>
        <taxon>Streptophyta</taxon>
        <taxon>Embryophyta</taxon>
        <taxon>Tracheophyta</taxon>
        <taxon>Spermatophyta</taxon>
        <taxon>Magnoliopsida</taxon>
        <taxon>eudicotyledons</taxon>
        <taxon>Gunneridae</taxon>
        <taxon>Pentapetalae</taxon>
        <taxon>rosids</taxon>
        <taxon>fabids</taxon>
        <taxon>Fabales</taxon>
        <taxon>Fabaceae</taxon>
        <taxon>Papilionoideae</taxon>
        <taxon>50 kb inversion clade</taxon>
        <taxon>NPAAA clade</taxon>
        <taxon>indigoferoid/millettioid clade</taxon>
        <taxon>Phaseoleae</taxon>
        <taxon>Cajanus</taxon>
    </lineage>
</organism>
<dbReference type="Gramene" id="C.cajan_18036.t">
    <property type="protein sequence ID" value="C.cajan_18036.t.cds1"/>
    <property type="gene ID" value="C.cajan_18036"/>
</dbReference>
<reference evidence="1 2" key="1">
    <citation type="journal article" date="2012" name="Nat. Biotechnol.">
        <title>Draft genome sequence of pigeonpea (Cajanus cajan), an orphan legume crop of resource-poor farmers.</title>
        <authorList>
            <person name="Varshney R.K."/>
            <person name="Chen W."/>
            <person name="Li Y."/>
            <person name="Bharti A.K."/>
            <person name="Saxena R.K."/>
            <person name="Schlueter J.A."/>
            <person name="Donoghue M.T."/>
            <person name="Azam S."/>
            <person name="Fan G."/>
            <person name="Whaley A.M."/>
            <person name="Farmer A.D."/>
            <person name="Sheridan J."/>
            <person name="Iwata A."/>
            <person name="Tuteja R."/>
            <person name="Penmetsa R.V."/>
            <person name="Wu W."/>
            <person name="Upadhyaya H.D."/>
            <person name="Yang S.P."/>
            <person name="Shah T."/>
            <person name="Saxena K.B."/>
            <person name="Michael T."/>
            <person name="McCombie W.R."/>
            <person name="Yang B."/>
            <person name="Zhang G."/>
            <person name="Yang H."/>
            <person name="Wang J."/>
            <person name="Spillane C."/>
            <person name="Cook D.R."/>
            <person name="May G.D."/>
            <person name="Xu X."/>
            <person name="Jackson S.A."/>
        </authorList>
    </citation>
    <scope>NUCLEOTIDE SEQUENCE [LARGE SCALE GENOMIC DNA]</scope>
    <source>
        <strain evidence="2">cv. Asha</strain>
    </source>
</reference>
<evidence type="ECO:0000313" key="2">
    <source>
        <dbReference type="Proteomes" id="UP000075243"/>
    </source>
</evidence>
<dbReference type="AlphaFoldDB" id="A0A151TA85"/>
<name>A0A151TA85_CAJCA</name>
<protein>
    <submittedName>
        <fullName evidence="1">Uncharacterized protein</fullName>
    </submittedName>
</protein>
<dbReference type="Proteomes" id="UP000075243">
    <property type="component" value="Chromosome 7"/>
</dbReference>
<proteinExistence type="predicted"/>
<dbReference type="EMBL" id="CM003609">
    <property type="protein sequence ID" value="KYP63980.1"/>
    <property type="molecule type" value="Genomic_DNA"/>
</dbReference>
<keyword evidence="2" id="KW-1185">Reference proteome</keyword>
<gene>
    <name evidence="1" type="ORF">KK1_018567</name>
</gene>